<keyword evidence="1" id="KW-1133">Transmembrane helix</keyword>
<dbReference type="EMBL" id="JANIBJ010000001">
    <property type="protein sequence ID" value="MCQ8102474.1"/>
    <property type="molecule type" value="Genomic_DNA"/>
</dbReference>
<protein>
    <submittedName>
        <fullName evidence="2">Uncharacterized protein</fullName>
    </submittedName>
</protein>
<gene>
    <name evidence="2" type="ORF">NP590_00035</name>
</gene>
<reference evidence="2 3" key="1">
    <citation type="submission" date="2022-07" db="EMBL/GenBank/DDBJ databases">
        <title>Methylomonas rivi sp. nov., Methylomonas rosea sp. nov., Methylomonas aureus sp. nov. and Methylomonas subterranea sp. nov., four novel methanotrophs isolated from a freshwater creek and the deep terrestrial subsurface.</title>
        <authorList>
            <person name="Abin C."/>
            <person name="Sankaranarayanan K."/>
            <person name="Garner C."/>
            <person name="Sindelar R."/>
            <person name="Kotary K."/>
            <person name="Garner R."/>
            <person name="Barclay S."/>
            <person name="Lawson P."/>
            <person name="Krumholz L."/>
        </authorList>
    </citation>
    <scope>NUCLEOTIDE SEQUENCE [LARGE SCALE GENOMIC DNA]</scope>
    <source>
        <strain evidence="2 3">SURF-2</strain>
    </source>
</reference>
<evidence type="ECO:0000313" key="3">
    <source>
        <dbReference type="Proteomes" id="UP001524499"/>
    </source>
</evidence>
<proteinExistence type="predicted"/>
<comment type="caution">
    <text evidence="2">The sequence shown here is derived from an EMBL/GenBank/DDBJ whole genome shotgun (WGS) entry which is preliminary data.</text>
</comment>
<keyword evidence="1" id="KW-0812">Transmembrane</keyword>
<dbReference type="RefSeq" id="WP_256600071.1">
    <property type="nucleotide sequence ID" value="NZ_JANIBJ010000001.1"/>
</dbReference>
<name>A0ABT1TAY7_9GAMM</name>
<dbReference type="Proteomes" id="UP001524499">
    <property type="component" value="Unassembled WGS sequence"/>
</dbReference>
<evidence type="ECO:0000256" key="1">
    <source>
        <dbReference type="SAM" id="Phobius"/>
    </source>
</evidence>
<accession>A0ABT1TAY7</accession>
<evidence type="ECO:0000313" key="2">
    <source>
        <dbReference type="EMBL" id="MCQ8102474.1"/>
    </source>
</evidence>
<keyword evidence="1" id="KW-0472">Membrane</keyword>
<keyword evidence="3" id="KW-1185">Reference proteome</keyword>
<sequence>MLKHKSDPFLAQASLMLVIMLVMYALGGDSGNLDHLIAAR</sequence>
<organism evidence="2 3">
    <name type="scientific">Methylomonas subterranea</name>
    <dbReference type="NCBI Taxonomy" id="2952225"/>
    <lineage>
        <taxon>Bacteria</taxon>
        <taxon>Pseudomonadati</taxon>
        <taxon>Pseudomonadota</taxon>
        <taxon>Gammaproteobacteria</taxon>
        <taxon>Methylococcales</taxon>
        <taxon>Methylococcaceae</taxon>
        <taxon>Methylomonas</taxon>
    </lineage>
</organism>
<feature type="transmembrane region" description="Helical" evidence="1">
    <location>
        <begin position="9"/>
        <end position="26"/>
    </location>
</feature>